<reference evidence="1 2" key="1">
    <citation type="submission" date="2016-11" db="EMBL/GenBank/DDBJ databases">
        <title>Draft Genome Sequences of Nine Cyanobacterial Strains from Diverse Habitats.</title>
        <authorList>
            <person name="Zhu T."/>
            <person name="Hou S."/>
            <person name="Lu X."/>
            <person name="Hess W.R."/>
        </authorList>
    </citation>
    <scope>NUCLEOTIDE SEQUENCE [LARGE SCALE GENOMIC DNA]</scope>
    <source>
        <strain evidence="1 2">NIES-30</strain>
    </source>
</reference>
<dbReference type="RefSeq" id="WP_073606580.1">
    <property type="nucleotide sequence ID" value="NZ_MRCG01000001.1"/>
</dbReference>
<evidence type="ECO:0000313" key="2">
    <source>
        <dbReference type="Proteomes" id="UP000185557"/>
    </source>
</evidence>
<dbReference type="NCBIfam" id="NF041551">
    <property type="entry name" value="YlcI_YnfO_N"/>
    <property type="match status" value="1"/>
</dbReference>
<sequence>MERQAVTIRLPTDLLEQAKHFQASRESLNELVIEAIAREVQRRKTLAAHQRILARSAEVEGQTGIQPSSVDLIRQLRGGEGRRG</sequence>
<dbReference type="EMBL" id="MRCG01000001">
    <property type="protein sequence ID" value="OKH50765.1"/>
    <property type="molecule type" value="Genomic_DNA"/>
</dbReference>
<organism evidence="1 2">
    <name type="scientific">Phormidium tenue NIES-30</name>
    <dbReference type="NCBI Taxonomy" id="549789"/>
    <lineage>
        <taxon>Bacteria</taxon>
        <taxon>Bacillati</taxon>
        <taxon>Cyanobacteriota</taxon>
        <taxon>Cyanophyceae</taxon>
        <taxon>Oscillatoriophycideae</taxon>
        <taxon>Oscillatoriales</taxon>
        <taxon>Oscillatoriaceae</taxon>
        <taxon>Phormidium</taxon>
    </lineage>
</organism>
<protein>
    <recommendedName>
        <fullName evidence="3">CopG family transcriptional regulator</fullName>
    </recommendedName>
</protein>
<evidence type="ECO:0000313" key="1">
    <source>
        <dbReference type="EMBL" id="OKH50765.1"/>
    </source>
</evidence>
<dbReference type="OrthoDB" id="426748at2"/>
<comment type="caution">
    <text evidence="1">The sequence shown here is derived from an EMBL/GenBank/DDBJ whole genome shotgun (WGS) entry which is preliminary data.</text>
</comment>
<name>A0A1U7JAJ6_9CYAN</name>
<dbReference type="AlphaFoldDB" id="A0A1U7JAJ6"/>
<dbReference type="STRING" id="549789.NIES30_01360"/>
<proteinExistence type="predicted"/>
<dbReference type="Proteomes" id="UP000185557">
    <property type="component" value="Unassembled WGS sequence"/>
</dbReference>
<accession>A0A1U7JAJ6</accession>
<keyword evidence="2" id="KW-1185">Reference proteome</keyword>
<evidence type="ECO:0008006" key="3">
    <source>
        <dbReference type="Google" id="ProtNLM"/>
    </source>
</evidence>
<gene>
    <name evidence="1" type="ORF">NIES30_01360</name>
</gene>